<gene>
    <name evidence="5" type="ORF">AQUCO_01800167v1</name>
</gene>
<dbReference type="EMBL" id="KZ305035">
    <property type="protein sequence ID" value="PIA43926.1"/>
    <property type="molecule type" value="Genomic_DNA"/>
</dbReference>
<keyword evidence="2" id="KW-0460">Magnesium</keyword>
<dbReference type="PANTHER" id="PTHR31225:SF93">
    <property type="entry name" value="ALPHA-HUMULENE_(-)-(E)-BETA-CARYOPHYLLENE SYNTHASE"/>
    <property type="match status" value="1"/>
</dbReference>
<evidence type="ECO:0000256" key="3">
    <source>
        <dbReference type="ARBA" id="ARBA00023239"/>
    </source>
</evidence>
<reference evidence="5 6" key="1">
    <citation type="submission" date="2017-09" db="EMBL/GenBank/DDBJ databases">
        <title>WGS assembly of Aquilegia coerulea Goldsmith.</title>
        <authorList>
            <person name="Hodges S."/>
            <person name="Kramer E."/>
            <person name="Nordborg M."/>
            <person name="Tomkins J."/>
            <person name="Borevitz J."/>
            <person name="Derieg N."/>
            <person name="Yan J."/>
            <person name="Mihaltcheva S."/>
            <person name="Hayes R.D."/>
            <person name="Rokhsar D."/>
        </authorList>
    </citation>
    <scope>NUCLEOTIDE SEQUENCE [LARGE SCALE GENOMIC DNA]</scope>
    <source>
        <strain evidence="6">cv. Goldsmith</strain>
    </source>
</reference>
<dbReference type="STRING" id="218851.A0A2G5DKA8"/>
<feature type="domain" description="Terpene synthase metal-binding" evidence="4">
    <location>
        <begin position="5"/>
        <end position="78"/>
    </location>
</feature>
<name>A0A2G5DKA8_AQUCA</name>
<dbReference type="GO" id="GO:0016114">
    <property type="term" value="P:terpenoid biosynthetic process"/>
    <property type="evidence" value="ECO:0007669"/>
    <property type="project" value="InterPro"/>
</dbReference>
<dbReference type="Proteomes" id="UP000230069">
    <property type="component" value="Unassembled WGS sequence"/>
</dbReference>
<protein>
    <recommendedName>
        <fullName evidence="4">Terpene synthase metal-binding domain-containing protein</fullName>
    </recommendedName>
</protein>
<keyword evidence="1" id="KW-0479">Metal-binding</keyword>
<accession>A0A2G5DKA8</accession>
<dbReference type="PANTHER" id="PTHR31225">
    <property type="entry name" value="OS04G0344100 PROTEIN-RELATED"/>
    <property type="match status" value="1"/>
</dbReference>
<evidence type="ECO:0000313" key="5">
    <source>
        <dbReference type="EMBL" id="PIA43926.1"/>
    </source>
</evidence>
<evidence type="ECO:0000256" key="1">
    <source>
        <dbReference type="ARBA" id="ARBA00022723"/>
    </source>
</evidence>
<dbReference type="SUPFAM" id="SSF48576">
    <property type="entry name" value="Terpenoid synthases"/>
    <property type="match status" value="1"/>
</dbReference>
<evidence type="ECO:0000256" key="2">
    <source>
        <dbReference type="ARBA" id="ARBA00022842"/>
    </source>
</evidence>
<proteinExistence type="predicted"/>
<keyword evidence="3" id="KW-0456">Lyase</keyword>
<evidence type="ECO:0000259" key="4">
    <source>
        <dbReference type="Pfam" id="PF03936"/>
    </source>
</evidence>
<keyword evidence="6" id="KW-1185">Reference proteome</keyword>
<dbReference type="GO" id="GO:0010333">
    <property type="term" value="F:terpene synthase activity"/>
    <property type="evidence" value="ECO:0007669"/>
    <property type="project" value="InterPro"/>
</dbReference>
<dbReference type="AlphaFoldDB" id="A0A2G5DKA8"/>
<organism evidence="5 6">
    <name type="scientific">Aquilegia coerulea</name>
    <name type="common">Rocky mountain columbine</name>
    <dbReference type="NCBI Taxonomy" id="218851"/>
    <lineage>
        <taxon>Eukaryota</taxon>
        <taxon>Viridiplantae</taxon>
        <taxon>Streptophyta</taxon>
        <taxon>Embryophyta</taxon>
        <taxon>Tracheophyta</taxon>
        <taxon>Spermatophyta</taxon>
        <taxon>Magnoliopsida</taxon>
        <taxon>Ranunculales</taxon>
        <taxon>Ranunculaceae</taxon>
        <taxon>Thalictroideae</taxon>
        <taxon>Aquilegia</taxon>
    </lineage>
</organism>
<dbReference type="InterPro" id="IPR008949">
    <property type="entry name" value="Isoprenoid_synthase_dom_sf"/>
</dbReference>
<dbReference type="InParanoid" id="A0A2G5DKA8"/>
<dbReference type="InterPro" id="IPR005630">
    <property type="entry name" value="Terpene_synthase_metal-bd"/>
</dbReference>
<evidence type="ECO:0000313" key="6">
    <source>
        <dbReference type="Proteomes" id="UP000230069"/>
    </source>
</evidence>
<dbReference type="Pfam" id="PF03936">
    <property type="entry name" value="Terpene_synth_C"/>
    <property type="match status" value="1"/>
</dbReference>
<sequence length="137" mass="15523">MSSGELATKEVFEWIDTMPKIIRYSDLLTRLIGDIGSLKVEQERGTNCSSVSCYMMDYGVSESEAIESLQKIISSIWKVMKEECLRVHPVPMRIIKNLLNYDRSVAWYYAGGDGQSVSDGRTKEIINSIFVNPIPFC</sequence>
<dbReference type="Gene3D" id="1.10.600.10">
    <property type="entry name" value="Farnesyl Diphosphate Synthase"/>
    <property type="match status" value="1"/>
</dbReference>
<dbReference type="OrthoDB" id="1877784at2759"/>
<dbReference type="GO" id="GO:0000287">
    <property type="term" value="F:magnesium ion binding"/>
    <property type="evidence" value="ECO:0007669"/>
    <property type="project" value="InterPro"/>
</dbReference>
<dbReference type="InterPro" id="IPR050148">
    <property type="entry name" value="Terpene_synthase-like"/>
</dbReference>